<keyword evidence="2" id="KW-0614">Plasmid</keyword>
<evidence type="ECO:0000313" key="3">
    <source>
        <dbReference type="Proteomes" id="UP000006876"/>
    </source>
</evidence>
<gene>
    <name evidence="2" type="ordered locus">AXYL_06643</name>
</gene>
<name>E3HXX4_ACHXA</name>
<evidence type="ECO:0000313" key="2">
    <source>
        <dbReference type="EMBL" id="ADP19928.1"/>
    </source>
</evidence>
<geneLocation type="plasmid" evidence="2 3">
    <name>pA82</name>
</geneLocation>
<feature type="coiled-coil region" evidence="1">
    <location>
        <begin position="199"/>
        <end position="261"/>
    </location>
</feature>
<dbReference type="EMBL" id="CP002289">
    <property type="protein sequence ID" value="ADP19928.1"/>
    <property type="molecule type" value="Genomic_DNA"/>
</dbReference>
<evidence type="ECO:0000256" key="1">
    <source>
        <dbReference type="SAM" id="Coils"/>
    </source>
</evidence>
<keyword evidence="1" id="KW-0175">Coiled coil</keyword>
<protein>
    <submittedName>
        <fullName evidence="2">Uncharacterized protein</fullName>
    </submittedName>
</protein>
<accession>E3HXX4</accession>
<proteinExistence type="predicted"/>
<dbReference type="Proteomes" id="UP000006876">
    <property type="component" value="Plasmid pA82"/>
</dbReference>
<organism evidence="2 3">
    <name type="scientific">Achromobacter xylosoxidans (strain A8)</name>
    <dbReference type="NCBI Taxonomy" id="762376"/>
    <lineage>
        <taxon>Bacteria</taxon>
        <taxon>Pseudomonadati</taxon>
        <taxon>Pseudomonadota</taxon>
        <taxon>Betaproteobacteria</taxon>
        <taxon>Burkholderiales</taxon>
        <taxon>Alcaligenaceae</taxon>
        <taxon>Achromobacter</taxon>
    </lineage>
</organism>
<dbReference type="AlphaFoldDB" id="E3HXX4"/>
<dbReference type="HOGENOM" id="CLU_1048166_0_0_4"/>
<reference evidence="3" key="1">
    <citation type="journal article" date="2011" name="J. Bacteriol.">
        <title>Complete genome sequence of the haloaromatic acid-degrading bacterium Achromobacter xylosoxidans A8.</title>
        <authorList>
            <person name="Strnad H."/>
            <person name="Ridl J."/>
            <person name="Paces J."/>
            <person name="Kolar M."/>
            <person name="Vlcek C."/>
            <person name="Paces V."/>
        </authorList>
    </citation>
    <scope>NUCLEOTIDE SEQUENCE [LARGE SCALE GENOMIC DNA]</scope>
    <source>
        <strain evidence="3">A8</strain>
        <plasmid evidence="3">pA82</plasmid>
    </source>
</reference>
<sequence>MARPAKLPLPADQEAELLRRTAMISRELDNSSFLDQLLPQIEAITGTTFGAGLIRQLLAGVLWDAAGGRSPAQRTVHAAVQRHAAQKCRSASPSILDALVTAAEVRSEGERPSPPAVTPDSIGMVQKALELAELNRLEIERERKRADMAERELSDLRVQLQIALAHGSQADARLSAREEAYTLLQQVNADLRSSLQLAVDRAARENRQNMLRVDEMRQEARALEEQLRLARVEIEESAKKLRDEKLMSEELRRRVNSLRDARSIS</sequence>
<dbReference type="KEGG" id="axy:AXYL_06643"/>
<feature type="coiled-coil region" evidence="1">
    <location>
        <begin position="127"/>
        <end position="166"/>
    </location>
</feature>